<dbReference type="PANTHER" id="PTHR42743:SF11">
    <property type="entry name" value="AMINODEOXYCHORISMATE LYASE"/>
    <property type="match status" value="1"/>
</dbReference>
<proteinExistence type="inferred from homology"/>
<organism evidence="2 3">
    <name type="scientific">Abeliophyllum distichum</name>
    <dbReference type="NCBI Taxonomy" id="126358"/>
    <lineage>
        <taxon>Eukaryota</taxon>
        <taxon>Viridiplantae</taxon>
        <taxon>Streptophyta</taxon>
        <taxon>Embryophyta</taxon>
        <taxon>Tracheophyta</taxon>
        <taxon>Spermatophyta</taxon>
        <taxon>Magnoliopsida</taxon>
        <taxon>eudicotyledons</taxon>
        <taxon>Gunneridae</taxon>
        <taxon>Pentapetalae</taxon>
        <taxon>asterids</taxon>
        <taxon>lamiids</taxon>
        <taxon>Lamiales</taxon>
        <taxon>Oleaceae</taxon>
        <taxon>Forsythieae</taxon>
        <taxon>Abeliophyllum</taxon>
    </lineage>
</organism>
<gene>
    <name evidence="2" type="ORF">Adt_27460</name>
</gene>
<evidence type="ECO:0000313" key="3">
    <source>
        <dbReference type="Proteomes" id="UP001604336"/>
    </source>
</evidence>
<dbReference type="EMBL" id="JBFOLK010000008">
    <property type="protein sequence ID" value="KAL2491832.1"/>
    <property type="molecule type" value="Genomic_DNA"/>
</dbReference>
<dbReference type="InterPro" id="IPR001544">
    <property type="entry name" value="Aminotrans_IV"/>
</dbReference>
<dbReference type="FunFam" id="3.30.470.10:FF:000010">
    <property type="entry name" value="Branched-chain-amino-acid aminotransferase-like protein 1"/>
    <property type="match status" value="1"/>
</dbReference>
<name>A0ABD1RTS2_9LAMI</name>
<dbReference type="SUPFAM" id="SSF56752">
    <property type="entry name" value="D-aminoacid aminotransferase-like PLP-dependent enzymes"/>
    <property type="match status" value="1"/>
</dbReference>
<evidence type="ECO:0000256" key="1">
    <source>
        <dbReference type="ARBA" id="ARBA00009320"/>
    </source>
</evidence>
<dbReference type="GO" id="GO:0046394">
    <property type="term" value="P:carboxylic acid biosynthetic process"/>
    <property type="evidence" value="ECO:0007669"/>
    <property type="project" value="UniProtKB-ARBA"/>
</dbReference>
<comment type="similarity">
    <text evidence="1">Belongs to the class-IV pyridoxal-phosphate-dependent aminotransferase family.</text>
</comment>
<dbReference type="Proteomes" id="UP001604336">
    <property type="component" value="Unassembled WGS sequence"/>
</dbReference>
<reference evidence="3" key="1">
    <citation type="submission" date="2024-07" db="EMBL/GenBank/DDBJ databases">
        <title>Two chromosome-level genome assemblies of Korean endemic species Abeliophyllum distichum and Forsythia ovata (Oleaceae).</title>
        <authorList>
            <person name="Jang H."/>
        </authorList>
    </citation>
    <scope>NUCLEOTIDE SEQUENCE [LARGE SCALE GENOMIC DNA]</scope>
</reference>
<evidence type="ECO:0000313" key="2">
    <source>
        <dbReference type="EMBL" id="KAL2491832.1"/>
    </source>
</evidence>
<keyword evidence="3" id="KW-1185">Reference proteome</keyword>
<dbReference type="PANTHER" id="PTHR42743">
    <property type="entry name" value="AMINO-ACID AMINOTRANSFERASE"/>
    <property type="match status" value="1"/>
</dbReference>
<accession>A0ABD1RTS2</accession>
<dbReference type="Gene3D" id="3.30.470.10">
    <property type="match status" value="1"/>
</dbReference>
<sequence length="306" mass="34786">MRICLQATLRGLCEDLNIPFQASMLKWEAGPKSVDGIWAPWWYKSVHKSTGFAPPRKYPLPFPSSLYDLLEQSLPFYNMLRHHAWRTCYFIKSPCPKLPISANEKLFVWVGNDIVPRESAKVSVFDSIVQGGDAVWEGLRVYSGKIFKLEEHLDRFFDSAKALAFSNIPTREEVKEAIFKTLIMNGMFDNAHIRLTLTRGKKPPLLGLALTSAAQLTYYWTDNTVKPSLDSDTTLYDTTMPSDGSFTINYELHVFPLITSVAIFFYNPPLDDTAALDTAADRLRFLESSSNDAYPVTNYISYHRLS</sequence>
<dbReference type="Pfam" id="PF19798">
    <property type="entry name" value="Sulfotransfer_5"/>
    <property type="match status" value="1"/>
</dbReference>
<protein>
    <submittedName>
        <fullName evidence="2">Branched-chain-amino-acid aminotransferase-like protein 2</fullName>
    </submittedName>
</protein>
<dbReference type="InterPro" id="IPR036038">
    <property type="entry name" value="Aminotransferase-like"/>
</dbReference>
<dbReference type="Pfam" id="PF01063">
    <property type="entry name" value="Aminotran_4"/>
    <property type="match status" value="1"/>
</dbReference>
<dbReference type="InterPro" id="IPR050571">
    <property type="entry name" value="Class-IV_PLP-Dep_Aminotrnsfr"/>
</dbReference>
<comment type="caution">
    <text evidence="2">The sequence shown here is derived from an EMBL/GenBank/DDBJ whole genome shotgun (WGS) entry which is preliminary data.</text>
</comment>
<dbReference type="InterPro" id="IPR043131">
    <property type="entry name" value="BCAT-like_N"/>
</dbReference>
<dbReference type="AlphaFoldDB" id="A0ABD1RTS2"/>